<keyword evidence="1" id="KW-0472">Membrane</keyword>
<sequence>MEGKSRAARWGGRIGIVAILLLAAAIAANHLGLLGYELPLMGIAVAALLGVIAILVSLIGLIITLRGKPGAGAAVLGVVLGVVAAAPLASTFVLGRGVPRIHDITTDLANPPQFEAVVALRQGAPNALDRSTPADLAEQQQKAYPDLVTLTVAEQPGKVYVAALETAKEMGWTLDRSTPEKGLIEATAVTRLIGFKDDVAIRITEKDGGTAVDLRSVSRVGVSDLGANAKRIRAFLDALKAKLATQGS</sequence>
<dbReference type="AlphaFoldDB" id="A0A6N6VI02"/>
<protein>
    <submittedName>
        <fullName evidence="2">DUF1499 domain-containing protein</fullName>
    </submittedName>
</protein>
<dbReference type="EMBL" id="WESC01000008">
    <property type="protein sequence ID" value="KAB7739967.1"/>
    <property type="molecule type" value="Genomic_DNA"/>
</dbReference>
<feature type="transmembrane region" description="Helical" evidence="1">
    <location>
        <begin position="75"/>
        <end position="95"/>
    </location>
</feature>
<evidence type="ECO:0000313" key="2">
    <source>
        <dbReference type="EMBL" id="KAB7739967.1"/>
    </source>
</evidence>
<feature type="transmembrane region" description="Helical" evidence="1">
    <location>
        <begin position="12"/>
        <end position="34"/>
    </location>
</feature>
<dbReference type="Pfam" id="PF07386">
    <property type="entry name" value="DUF1499"/>
    <property type="match status" value="1"/>
</dbReference>
<dbReference type="InterPro" id="IPR010865">
    <property type="entry name" value="DUF1499"/>
</dbReference>
<name>A0A6N6VI02_9HYPH</name>
<comment type="caution">
    <text evidence="2">The sequence shown here is derived from an EMBL/GenBank/DDBJ whole genome shotgun (WGS) entry which is preliminary data.</text>
</comment>
<feature type="transmembrane region" description="Helical" evidence="1">
    <location>
        <begin position="40"/>
        <end position="63"/>
    </location>
</feature>
<proteinExistence type="predicted"/>
<dbReference type="Proteomes" id="UP000468901">
    <property type="component" value="Unassembled WGS sequence"/>
</dbReference>
<keyword evidence="1" id="KW-1133">Transmembrane helix</keyword>
<keyword evidence="1" id="KW-0812">Transmembrane</keyword>
<accession>A0A6N6VI02</accession>
<gene>
    <name evidence="2" type="ORF">F2P47_10715</name>
</gene>
<evidence type="ECO:0000256" key="1">
    <source>
        <dbReference type="SAM" id="Phobius"/>
    </source>
</evidence>
<keyword evidence="3" id="KW-1185">Reference proteome</keyword>
<evidence type="ECO:0000313" key="3">
    <source>
        <dbReference type="Proteomes" id="UP000468901"/>
    </source>
</evidence>
<dbReference type="RefSeq" id="WP_152216346.1">
    <property type="nucleotide sequence ID" value="NZ_JBAQYD010000061.1"/>
</dbReference>
<organism evidence="2 3">
    <name type="scientific">Parvibaculum sedimenti</name>
    <dbReference type="NCBI Taxonomy" id="2608632"/>
    <lineage>
        <taxon>Bacteria</taxon>
        <taxon>Pseudomonadati</taxon>
        <taxon>Pseudomonadota</taxon>
        <taxon>Alphaproteobacteria</taxon>
        <taxon>Hyphomicrobiales</taxon>
        <taxon>Parvibaculaceae</taxon>
        <taxon>Parvibaculum</taxon>
    </lineage>
</organism>
<reference evidence="2 3" key="1">
    <citation type="submission" date="2019-09" db="EMBL/GenBank/DDBJ databases">
        <title>Parvibaculum sedimenti sp. nov., isolated from sediment.</title>
        <authorList>
            <person name="Wang Y."/>
        </authorList>
    </citation>
    <scope>NUCLEOTIDE SEQUENCE [LARGE SCALE GENOMIC DNA]</scope>
    <source>
        <strain evidence="2 3">HXT-9</strain>
    </source>
</reference>